<evidence type="ECO:0000313" key="3">
    <source>
        <dbReference type="Proteomes" id="UP000652681"/>
    </source>
</evidence>
<dbReference type="PROSITE" id="PS51257">
    <property type="entry name" value="PROKAR_LIPOPROTEIN"/>
    <property type="match status" value="1"/>
</dbReference>
<comment type="caution">
    <text evidence="2">The sequence shown here is derived from an EMBL/GenBank/DDBJ whole genome shotgun (WGS) entry which is preliminary data.</text>
</comment>
<gene>
    <name evidence="2" type="ORF">H9Y05_12055</name>
</gene>
<dbReference type="AlphaFoldDB" id="A0A8J6PA79"/>
<protein>
    <submittedName>
        <fullName evidence="2">Uncharacterized protein</fullName>
    </submittedName>
</protein>
<feature type="signal peptide" evidence="1">
    <location>
        <begin position="1"/>
        <end position="21"/>
    </location>
</feature>
<organism evidence="2 3">
    <name type="scientific">Taishania pollutisoli</name>
    <dbReference type="NCBI Taxonomy" id="2766479"/>
    <lineage>
        <taxon>Bacteria</taxon>
        <taxon>Pseudomonadati</taxon>
        <taxon>Bacteroidota</taxon>
        <taxon>Flavobacteriia</taxon>
        <taxon>Flavobacteriales</taxon>
        <taxon>Crocinitomicaceae</taxon>
        <taxon>Taishania</taxon>
    </lineage>
</organism>
<feature type="chain" id="PRO_5035189285" evidence="1">
    <location>
        <begin position="22"/>
        <end position="141"/>
    </location>
</feature>
<proteinExistence type="predicted"/>
<dbReference type="EMBL" id="JACVEL010000008">
    <property type="protein sequence ID" value="MBC9813201.1"/>
    <property type="molecule type" value="Genomic_DNA"/>
</dbReference>
<keyword evidence="3" id="KW-1185">Reference proteome</keyword>
<dbReference type="Proteomes" id="UP000652681">
    <property type="component" value="Unassembled WGS sequence"/>
</dbReference>
<evidence type="ECO:0000256" key="1">
    <source>
        <dbReference type="SAM" id="SignalP"/>
    </source>
</evidence>
<accession>A0A8J6PA79</accession>
<sequence length="141" mass="15797">MRLFFCLISLAGILSCGTAKKSNEKQYNNTDLTVELVCYRNEMPLSGDESYVVINVTPSEKMINEQIKMTSIEATGANGTWKTTTFDQHEYGGFEHMGYQNTARKFDSSIGATYDFKVVIQFASGKTQSYVVKNVPLQVVH</sequence>
<dbReference type="RefSeq" id="WP_216714433.1">
    <property type="nucleotide sequence ID" value="NZ_JACVEL010000008.1"/>
</dbReference>
<keyword evidence="1" id="KW-0732">Signal</keyword>
<reference evidence="2" key="1">
    <citation type="submission" date="2020-09" db="EMBL/GenBank/DDBJ databases">
        <title>Taishania pollutisoli gen. nov., sp. nov., Isolated from Tetrabromobisphenol A-Contaminated Soil.</title>
        <authorList>
            <person name="Chen Q."/>
        </authorList>
    </citation>
    <scope>NUCLEOTIDE SEQUENCE</scope>
    <source>
        <strain evidence="2">CZZ-1</strain>
    </source>
</reference>
<name>A0A8J6PA79_9FLAO</name>
<evidence type="ECO:0000313" key="2">
    <source>
        <dbReference type="EMBL" id="MBC9813201.1"/>
    </source>
</evidence>